<feature type="region of interest" description="Disordered" evidence="1">
    <location>
        <begin position="305"/>
        <end position="324"/>
    </location>
</feature>
<reference evidence="3" key="1">
    <citation type="journal article" date="2014" name="Int. J. Syst. Evol. Microbiol.">
        <title>Complete genome of a new Firmicutes species belonging to the dominant human colonic microbiota ('Ruminococcus bicirculans') reveals two chromosomes and a selective capacity to utilize plant glucans.</title>
        <authorList>
            <consortium name="NISC Comparative Sequencing Program"/>
            <person name="Wegmann U."/>
            <person name="Louis P."/>
            <person name="Goesmann A."/>
            <person name="Henrissat B."/>
            <person name="Duncan S.H."/>
            <person name="Flint H.J."/>
        </authorList>
    </citation>
    <scope>NUCLEOTIDE SEQUENCE</scope>
    <source>
        <strain evidence="3">JCM 17590</strain>
    </source>
</reference>
<feature type="transmembrane region" description="Helical" evidence="2">
    <location>
        <begin position="409"/>
        <end position="427"/>
    </location>
</feature>
<feature type="transmembrane region" description="Helical" evidence="2">
    <location>
        <begin position="958"/>
        <end position="978"/>
    </location>
</feature>
<dbReference type="Gene3D" id="3.30.2090.10">
    <property type="entry name" value="Multidrug efflux transporter AcrB TolC docking domain, DN and DC subdomains"/>
    <property type="match status" value="2"/>
</dbReference>
<dbReference type="InterPro" id="IPR027463">
    <property type="entry name" value="AcrB_DN_DC_subdom"/>
</dbReference>
<feature type="compositionally biased region" description="Gly residues" evidence="1">
    <location>
        <begin position="273"/>
        <end position="289"/>
    </location>
</feature>
<dbReference type="Gene3D" id="3.30.70.1320">
    <property type="entry name" value="Multidrug efflux transporter AcrB pore domain like"/>
    <property type="match status" value="1"/>
</dbReference>
<evidence type="ECO:0000256" key="2">
    <source>
        <dbReference type="SAM" id="Phobius"/>
    </source>
</evidence>
<feature type="region of interest" description="Disordered" evidence="1">
    <location>
        <begin position="249"/>
        <end position="299"/>
    </location>
</feature>
<feature type="compositionally biased region" description="Low complexity" evidence="1">
    <location>
        <begin position="290"/>
        <end position="299"/>
    </location>
</feature>
<dbReference type="Gene3D" id="3.30.70.1430">
    <property type="entry name" value="Multidrug efflux transporter AcrB pore domain"/>
    <property type="match status" value="1"/>
</dbReference>
<feature type="transmembrane region" description="Helical" evidence="2">
    <location>
        <begin position="534"/>
        <end position="561"/>
    </location>
</feature>
<name>A0ABP7ZK73_9MICO</name>
<feature type="transmembrane region" description="Helical" evidence="2">
    <location>
        <begin position="1030"/>
        <end position="1051"/>
    </location>
</feature>
<evidence type="ECO:0000313" key="3">
    <source>
        <dbReference type="EMBL" id="GAA4161277.1"/>
    </source>
</evidence>
<dbReference type="InterPro" id="IPR001036">
    <property type="entry name" value="Acrflvin-R"/>
</dbReference>
<evidence type="ECO:0000313" key="4">
    <source>
        <dbReference type="Proteomes" id="UP001415169"/>
    </source>
</evidence>
<dbReference type="PANTHER" id="PTHR32063:SF0">
    <property type="entry name" value="SWARMING MOTILITY PROTEIN SWRC"/>
    <property type="match status" value="1"/>
</dbReference>
<dbReference type="RefSeq" id="WP_344791479.1">
    <property type="nucleotide sequence ID" value="NZ_BAABBV010000001.1"/>
</dbReference>
<keyword evidence="4" id="KW-1185">Reference proteome</keyword>
<feature type="transmembrane region" description="Helical" evidence="2">
    <location>
        <begin position="434"/>
        <end position="451"/>
    </location>
</feature>
<accession>A0ABP7ZK73</accession>
<dbReference type="SUPFAM" id="SSF82693">
    <property type="entry name" value="Multidrug efflux transporter AcrB pore domain, PN1, PN2, PC1 and PC2 subdomains"/>
    <property type="match status" value="3"/>
</dbReference>
<feature type="transmembrane region" description="Helical" evidence="2">
    <location>
        <begin position="932"/>
        <end position="951"/>
    </location>
</feature>
<dbReference type="SUPFAM" id="SSF82866">
    <property type="entry name" value="Multidrug efflux transporter AcrB transmembrane domain"/>
    <property type="match status" value="2"/>
</dbReference>
<dbReference type="SUPFAM" id="SSF82714">
    <property type="entry name" value="Multidrug efflux transporter AcrB TolC docking domain, DN and DC subdomains"/>
    <property type="match status" value="2"/>
</dbReference>
<keyword evidence="2" id="KW-0472">Membrane</keyword>
<feature type="transmembrane region" description="Helical" evidence="2">
    <location>
        <begin position="457"/>
        <end position="481"/>
    </location>
</feature>
<dbReference type="Proteomes" id="UP001415169">
    <property type="component" value="Unassembled WGS sequence"/>
</dbReference>
<evidence type="ECO:0000256" key="1">
    <source>
        <dbReference type="SAM" id="MobiDB-lite"/>
    </source>
</evidence>
<dbReference type="Gene3D" id="1.20.1640.10">
    <property type="entry name" value="Multidrug efflux transporter AcrB transmembrane domain"/>
    <property type="match status" value="2"/>
</dbReference>
<dbReference type="EMBL" id="BAABBV010000001">
    <property type="protein sequence ID" value="GAA4161277.1"/>
    <property type="molecule type" value="Genomic_DNA"/>
</dbReference>
<dbReference type="PANTHER" id="PTHR32063">
    <property type="match status" value="1"/>
</dbReference>
<feature type="compositionally biased region" description="Low complexity" evidence="1">
    <location>
        <begin position="249"/>
        <end position="272"/>
    </location>
</feature>
<feature type="transmembrane region" description="Helical" evidence="2">
    <location>
        <begin position="609"/>
        <end position="628"/>
    </location>
</feature>
<keyword evidence="2" id="KW-0812">Transmembrane</keyword>
<gene>
    <name evidence="3" type="ORF">GCM10022286_18520</name>
</gene>
<keyword evidence="2" id="KW-1133">Transmembrane helix</keyword>
<feature type="transmembrane region" description="Helical" evidence="2">
    <location>
        <begin position="984"/>
        <end position="1009"/>
    </location>
</feature>
<feature type="transmembrane region" description="Helical" evidence="2">
    <location>
        <begin position="1063"/>
        <end position="1088"/>
    </location>
</feature>
<proteinExistence type="predicted"/>
<organism evidence="3 4">
    <name type="scientific">Gryllotalpicola daejeonensis</name>
    <dbReference type="NCBI Taxonomy" id="993087"/>
    <lineage>
        <taxon>Bacteria</taxon>
        <taxon>Bacillati</taxon>
        <taxon>Actinomycetota</taxon>
        <taxon>Actinomycetes</taxon>
        <taxon>Micrococcales</taxon>
        <taxon>Microbacteriaceae</taxon>
        <taxon>Gryllotalpicola</taxon>
    </lineage>
</organism>
<feature type="transmembrane region" description="Helical" evidence="2">
    <location>
        <begin position="502"/>
        <end position="522"/>
    </location>
</feature>
<reference evidence="3" key="2">
    <citation type="submission" date="2023-12" db="EMBL/GenBank/DDBJ databases">
        <authorList>
            <person name="Sun Q."/>
            <person name="Inoue M."/>
        </authorList>
    </citation>
    <scope>NUCLEOTIDE SEQUENCE</scope>
    <source>
        <strain evidence="3">JCM 17590</strain>
    </source>
</reference>
<comment type="caution">
    <text evidence="3">The sequence shown here is derived from an EMBL/GenBank/DDBJ whole genome shotgun (WGS) entry which is preliminary data.</text>
</comment>
<evidence type="ECO:0008006" key="5">
    <source>
        <dbReference type="Google" id="ProtNLM"/>
    </source>
</evidence>
<dbReference type="Pfam" id="PF00873">
    <property type="entry name" value="ACR_tran"/>
    <property type="match status" value="2"/>
</dbReference>
<sequence>MHNLAVLSMRNRALIALITICAAIFGGVALTNLKQELIPSVQFPQLAILTTYPGASPAVVSNDVSTPIETAIQGVPGLDQTSAVSSTNQSLITAQFNYGTNLDTAEQKINQAINQISSTLPSNVTPQVISASLDDLPVIQIAATGTDDTANLGDDISRLVLPEIKKADGVDDAQLIGLAGQRVTITPDTAKLAAAGLSTQAITSALQQNGVLVGAGQLTSGSQTLTVQAGSQLGSIDDIKKLPLIPSAASGQGAQSGAGDAASGGSSAATGAAGAGAGGAGAGGAGSAGAGTSAAGAAGAGAGSASSGAGLAVPPTQQGEPAAPKTIGDVASVVLNTDPTTTLSRVNGEPALTIAVTKLPAANTVDVSNAVKDLIPSLRDKLGGDVKLTTVFDQAPFITQSISSLAEEGLLGLGFAVIVILVFLLSVRSTIVTAISIPTSVLITFIVMWASDYTLNIITLGGLTIAIGRVVDDSIVVIENIKRHLVPGADRAATVVLAVREVAGAITASTITTVAVFLPIAFVGDVTGELFRPFAVTVTIALLASLLVALTIVPVLAYWFVRPPKLREGTRAALDAEIEAGRTDELEHPTRLQRGYLPIINWTLRHSGLTVIIAVLVLVGTAALGPLLTTNFLGDSGQNTLTVNQTLPPGASLDAKNAASKPVEQLLRDTKGVKTVQTSVGGSGSAIADAFGGGGSGTTFSVTTDPNADQVALQSSIKSKLKDLKDVGTVQLASSQGFGGSSDIEIDVTAPDDEALQQASDALVKKLDGYHSLTQVSSGLSADLPYIAVDVNRSKAAQAGLTEVALSQLVSQSMQPTQVGTIAIDQTTLKIYLNNPDAPTTIDELKALQVPTAAGPVALDTLADVHQATGPTKVTTQKGLRSATITATPAGQDLTQANRDVNAALAAVKLPTGATAELGGVQQSQSEAFSQLGLALLAAILIVYIVMVATFKSLRQPLLLLVSVPFAATGAIILQVISGIPLGVASLIGVLMLIGIVVTNAIVLVDLVNQYRERGMPVPQAVAHGASRRLRPILMTALATICALTPMALGITGHGSFISQPLAIVVIGGLVSSTVLTLVVLPTLYNLVEGARERRAQKRAAAAAEPASTE</sequence>
<protein>
    <recommendedName>
        <fullName evidence="5">Efflux RND transporter permease subunit</fullName>
    </recommendedName>
</protein>